<evidence type="ECO:0000256" key="7">
    <source>
        <dbReference type="PROSITE-ProRule" id="PRU00357"/>
    </source>
</evidence>
<evidence type="ECO:0000256" key="3">
    <source>
        <dbReference type="ARBA" id="ARBA00023012"/>
    </source>
</evidence>
<dbReference type="Gene3D" id="3.40.50.2300">
    <property type="match status" value="1"/>
</dbReference>
<dbReference type="EMBL" id="JALJOV010000466">
    <property type="protein sequence ID" value="KAK9863485.1"/>
    <property type="molecule type" value="Genomic_DNA"/>
</dbReference>
<dbReference type="GO" id="GO:0005634">
    <property type="term" value="C:nucleus"/>
    <property type="evidence" value="ECO:0007669"/>
    <property type="project" value="UniProtKB-SubCell"/>
</dbReference>
<evidence type="ECO:0000256" key="8">
    <source>
        <dbReference type="SAM" id="MobiDB-lite"/>
    </source>
</evidence>
<accession>A0AAW1T1V6</accession>
<feature type="region of interest" description="Disordered" evidence="8">
    <location>
        <begin position="202"/>
        <end position="237"/>
    </location>
</feature>
<keyword evidence="12" id="KW-1185">Reference proteome</keyword>
<evidence type="ECO:0000313" key="12">
    <source>
        <dbReference type="Proteomes" id="UP001485043"/>
    </source>
</evidence>
<dbReference type="GO" id="GO:0000160">
    <property type="term" value="P:phosphorelay signal transduction system"/>
    <property type="evidence" value="ECO:0007669"/>
    <property type="project" value="UniProtKB-KW"/>
</dbReference>
<dbReference type="Pfam" id="PF06203">
    <property type="entry name" value="CCT"/>
    <property type="match status" value="1"/>
</dbReference>
<dbReference type="PROSITE" id="PS51017">
    <property type="entry name" value="CCT"/>
    <property type="match status" value="1"/>
</dbReference>
<dbReference type="GO" id="GO:0048511">
    <property type="term" value="P:rhythmic process"/>
    <property type="evidence" value="ECO:0007669"/>
    <property type="project" value="UniProtKB-KW"/>
</dbReference>
<dbReference type="AlphaFoldDB" id="A0AAW1T1V6"/>
<dbReference type="InterPro" id="IPR045279">
    <property type="entry name" value="ARR-like"/>
</dbReference>
<feature type="modified residue" description="4-aspartylphosphate" evidence="6">
    <location>
        <position position="73"/>
    </location>
</feature>
<keyword evidence="3" id="KW-0902">Two-component regulatory system</keyword>
<evidence type="ECO:0000259" key="10">
    <source>
        <dbReference type="PROSITE" id="PS51017"/>
    </source>
</evidence>
<name>A0AAW1T1V6_9CHLO</name>
<organism evidence="11 12">
    <name type="scientific">Apatococcus fuscideae</name>
    <dbReference type="NCBI Taxonomy" id="2026836"/>
    <lineage>
        <taxon>Eukaryota</taxon>
        <taxon>Viridiplantae</taxon>
        <taxon>Chlorophyta</taxon>
        <taxon>core chlorophytes</taxon>
        <taxon>Trebouxiophyceae</taxon>
        <taxon>Chlorellales</taxon>
        <taxon>Chlorellaceae</taxon>
        <taxon>Apatococcus</taxon>
    </lineage>
</organism>
<dbReference type="SMART" id="SM00448">
    <property type="entry name" value="REC"/>
    <property type="match status" value="1"/>
</dbReference>
<comment type="caution">
    <text evidence="11">The sequence shown here is derived from an EMBL/GenBank/DDBJ whole genome shotgun (WGS) entry which is preliminary data.</text>
</comment>
<keyword evidence="4" id="KW-0090">Biological rhythms</keyword>
<keyword evidence="6" id="KW-0597">Phosphoprotein</keyword>
<dbReference type="GO" id="GO:0009736">
    <property type="term" value="P:cytokinin-activated signaling pathway"/>
    <property type="evidence" value="ECO:0007669"/>
    <property type="project" value="InterPro"/>
</dbReference>
<evidence type="ECO:0000313" key="11">
    <source>
        <dbReference type="EMBL" id="KAK9863485.1"/>
    </source>
</evidence>
<dbReference type="PANTHER" id="PTHR43874:SF125">
    <property type="entry name" value="TWO-COMPONENT RESPONSE REGULATOR-LIKE APRR7"/>
    <property type="match status" value="1"/>
</dbReference>
<evidence type="ECO:0000256" key="1">
    <source>
        <dbReference type="ARBA" id="ARBA00004123"/>
    </source>
</evidence>
<dbReference type="CDD" id="cd00156">
    <property type="entry name" value="REC"/>
    <property type="match status" value="1"/>
</dbReference>
<evidence type="ECO:0000256" key="5">
    <source>
        <dbReference type="ARBA" id="ARBA00023242"/>
    </source>
</evidence>
<keyword evidence="5 7" id="KW-0539">Nucleus</keyword>
<evidence type="ECO:0000256" key="2">
    <source>
        <dbReference type="ARBA" id="ARBA00010330"/>
    </source>
</evidence>
<evidence type="ECO:0000256" key="6">
    <source>
        <dbReference type="PROSITE-ProRule" id="PRU00169"/>
    </source>
</evidence>
<dbReference type="Proteomes" id="UP001485043">
    <property type="component" value="Unassembled WGS sequence"/>
</dbReference>
<evidence type="ECO:0000259" key="9">
    <source>
        <dbReference type="PROSITE" id="PS50110"/>
    </source>
</evidence>
<dbReference type="InterPro" id="IPR001789">
    <property type="entry name" value="Sig_transdc_resp-reg_receiver"/>
</dbReference>
<dbReference type="PANTHER" id="PTHR43874">
    <property type="entry name" value="TWO-COMPONENT RESPONSE REGULATOR"/>
    <property type="match status" value="1"/>
</dbReference>
<comment type="similarity">
    <text evidence="2">Belongs to the ARR-like family.</text>
</comment>
<dbReference type="SUPFAM" id="SSF52172">
    <property type="entry name" value="CheY-like"/>
    <property type="match status" value="1"/>
</dbReference>
<proteinExistence type="inferred from homology"/>
<sequence length="237" mass="26203">MAHSDKDGDSFDCPLDASGHQFKVLLVEDDLFTLKCTSKLLQQCGYEVVNATNGKEALALLNSREDIDMVLTDVLMPEVSGLQLMDELRNARWRDIPVVAMSAESKQEVVLEALKGGAQDYLVKPDLEVQHQHFCSAFQAAVNRHHEMLAADGMPLDTTANRQAALAKFRAKRKARSFEKKVRYESRRRLAETRPRVRGQFVKGNAAADQSTTDLHEQEAHGGQVTAADSADLPVAA</sequence>
<comment type="subcellular location">
    <subcellularLocation>
        <location evidence="1 7">Nucleus</location>
    </subcellularLocation>
</comment>
<evidence type="ECO:0000256" key="4">
    <source>
        <dbReference type="ARBA" id="ARBA00023108"/>
    </source>
</evidence>
<gene>
    <name evidence="11" type="ORF">WJX84_009824</name>
</gene>
<dbReference type="InterPro" id="IPR011006">
    <property type="entry name" value="CheY-like_superfamily"/>
</dbReference>
<feature type="domain" description="Response regulatory" evidence="9">
    <location>
        <begin position="23"/>
        <end position="139"/>
    </location>
</feature>
<dbReference type="PROSITE" id="PS50110">
    <property type="entry name" value="RESPONSE_REGULATORY"/>
    <property type="match status" value="1"/>
</dbReference>
<protein>
    <recommendedName>
        <fullName evidence="13">Two-component response regulator</fullName>
    </recommendedName>
</protein>
<dbReference type="InterPro" id="IPR010402">
    <property type="entry name" value="CCT_domain"/>
</dbReference>
<dbReference type="Pfam" id="PF00072">
    <property type="entry name" value="Response_reg"/>
    <property type="match status" value="1"/>
</dbReference>
<reference evidence="11 12" key="1">
    <citation type="journal article" date="2024" name="Nat. Commun.">
        <title>Phylogenomics reveals the evolutionary origins of lichenization in chlorophyte algae.</title>
        <authorList>
            <person name="Puginier C."/>
            <person name="Libourel C."/>
            <person name="Otte J."/>
            <person name="Skaloud P."/>
            <person name="Haon M."/>
            <person name="Grisel S."/>
            <person name="Petersen M."/>
            <person name="Berrin J.G."/>
            <person name="Delaux P.M."/>
            <person name="Dal Grande F."/>
            <person name="Keller J."/>
        </authorList>
    </citation>
    <scope>NUCLEOTIDE SEQUENCE [LARGE SCALE GENOMIC DNA]</scope>
    <source>
        <strain evidence="11 12">SAG 2523</strain>
    </source>
</reference>
<feature type="domain" description="CCT" evidence="10">
    <location>
        <begin position="162"/>
        <end position="204"/>
    </location>
</feature>
<evidence type="ECO:0008006" key="13">
    <source>
        <dbReference type="Google" id="ProtNLM"/>
    </source>
</evidence>